<accession>A0AAW0SN12</accession>
<proteinExistence type="predicted"/>
<name>A0AAW0SN12_SCYPA</name>
<dbReference type="InterPro" id="IPR027417">
    <property type="entry name" value="P-loop_NTPase"/>
</dbReference>
<gene>
    <name evidence="3" type="ORF">O3P69_009868</name>
</gene>
<feature type="domain" description="Sulfotransferase" evidence="2">
    <location>
        <begin position="63"/>
        <end position="130"/>
    </location>
</feature>
<evidence type="ECO:0000313" key="4">
    <source>
        <dbReference type="Proteomes" id="UP001487740"/>
    </source>
</evidence>
<dbReference type="Pfam" id="PF00685">
    <property type="entry name" value="Sulfotransfer_1"/>
    <property type="match status" value="1"/>
</dbReference>
<feature type="region of interest" description="Disordered" evidence="1">
    <location>
        <begin position="131"/>
        <end position="173"/>
    </location>
</feature>
<organism evidence="3 4">
    <name type="scientific">Scylla paramamosain</name>
    <name type="common">Mud crab</name>
    <dbReference type="NCBI Taxonomy" id="85552"/>
    <lineage>
        <taxon>Eukaryota</taxon>
        <taxon>Metazoa</taxon>
        <taxon>Ecdysozoa</taxon>
        <taxon>Arthropoda</taxon>
        <taxon>Crustacea</taxon>
        <taxon>Multicrustacea</taxon>
        <taxon>Malacostraca</taxon>
        <taxon>Eumalacostraca</taxon>
        <taxon>Eucarida</taxon>
        <taxon>Decapoda</taxon>
        <taxon>Pleocyemata</taxon>
        <taxon>Brachyura</taxon>
        <taxon>Eubrachyura</taxon>
        <taxon>Portunoidea</taxon>
        <taxon>Portunidae</taxon>
        <taxon>Portuninae</taxon>
        <taxon>Scylla</taxon>
    </lineage>
</organism>
<keyword evidence="4" id="KW-1185">Reference proteome</keyword>
<dbReference type="InterPro" id="IPR000863">
    <property type="entry name" value="Sulfotransferase_dom"/>
</dbReference>
<evidence type="ECO:0000313" key="3">
    <source>
        <dbReference type="EMBL" id="KAK8376523.1"/>
    </source>
</evidence>
<dbReference type="AlphaFoldDB" id="A0AAW0SN12"/>
<comment type="caution">
    <text evidence="3">The sequence shown here is derived from an EMBL/GenBank/DDBJ whole genome shotgun (WGS) entry which is preliminary data.</text>
</comment>
<feature type="compositionally biased region" description="Polar residues" evidence="1">
    <location>
        <begin position="150"/>
        <end position="167"/>
    </location>
</feature>
<dbReference type="Proteomes" id="UP001487740">
    <property type="component" value="Unassembled WGS sequence"/>
</dbReference>
<evidence type="ECO:0000259" key="2">
    <source>
        <dbReference type="Pfam" id="PF00685"/>
    </source>
</evidence>
<sequence length="268" mass="30286">MTSKSLEMDVTIEDLSDEKISVLKARGYGKFQRLVLTEPGGAVYPHEYRQLSQAYHNFHFRSDDIVVMSYPRSGSTWTREILWAMVNLDRLHLAENHHVNTRVFPIHYPSSSINTESTSDENDVQISATHEEIDEQPSVSGEQPSAPVSELTSLPATSQPPAVSENSEPFDKRLEDISNQRKRARESQLSLAERMVKRSRIDLKAGEVGDNVAVPVPMVDRGRCDPRTIIGVIVDRDENDFYRTAVKAGILSTKYSRNQFDLCPQILK</sequence>
<dbReference type="EMBL" id="JARAKH010000048">
    <property type="protein sequence ID" value="KAK8376523.1"/>
    <property type="molecule type" value="Genomic_DNA"/>
</dbReference>
<dbReference type="Gene3D" id="3.40.50.300">
    <property type="entry name" value="P-loop containing nucleotide triphosphate hydrolases"/>
    <property type="match status" value="1"/>
</dbReference>
<reference evidence="3 4" key="1">
    <citation type="submission" date="2023-03" db="EMBL/GenBank/DDBJ databases">
        <title>High-quality genome of Scylla paramamosain provides insights in environmental adaptation.</title>
        <authorList>
            <person name="Zhang L."/>
        </authorList>
    </citation>
    <scope>NUCLEOTIDE SEQUENCE [LARGE SCALE GENOMIC DNA]</scope>
    <source>
        <strain evidence="3">LZ_2023a</strain>
        <tissue evidence="3">Muscle</tissue>
    </source>
</reference>
<dbReference type="GO" id="GO:0008146">
    <property type="term" value="F:sulfotransferase activity"/>
    <property type="evidence" value="ECO:0007669"/>
    <property type="project" value="InterPro"/>
</dbReference>
<dbReference type="SUPFAM" id="SSF52540">
    <property type="entry name" value="P-loop containing nucleoside triphosphate hydrolases"/>
    <property type="match status" value="1"/>
</dbReference>
<evidence type="ECO:0000256" key="1">
    <source>
        <dbReference type="SAM" id="MobiDB-lite"/>
    </source>
</evidence>
<protein>
    <recommendedName>
        <fullName evidence="2">Sulfotransferase domain-containing protein</fullName>
    </recommendedName>
</protein>